<evidence type="ECO:0000259" key="8">
    <source>
        <dbReference type="PROSITE" id="PS52029"/>
    </source>
</evidence>
<proteinExistence type="inferred from homology"/>
<dbReference type="PIRSF" id="PIRSF029342">
    <property type="entry name" value="UCP029342_ErfK/YbiS/YcfS/YnhG"/>
    <property type="match status" value="1"/>
</dbReference>
<dbReference type="GO" id="GO:0016740">
    <property type="term" value="F:transferase activity"/>
    <property type="evidence" value="ECO:0007669"/>
    <property type="project" value="UniProtKB-KW"/>
</dbReference>
<dbReference type="PROSITE" id="PS52029">
    <property type="entry name" value="LD_TPASE"/>
    <property type="match status" value="1"/>
</dbReference>
<comment type="similarity">
    <text evidence="2">Belongs to the YkuD family.</text>
</comment>
<dbReference type="RefSeq" id="WP_231700299.1">
    <property type="nucleotide sequence ID" value="NZ_AP018560.1"/>
</dbReference>
<dbReference type="Pfam" id="PF03734">
    <property type="entry name" value="YkuD"/>
    <property type="match status" value="1"/>
</dbReference>
<feature type="active site" description="Nucleophile" evidence="7">
    <location>
        <position position="150"/>
    </location>
</feature>
<dbReference type="GO" id="GO:0005576">
    <property type="term" value="C:extracellular region"/>
    <property type="evidence" value="ECO:0007669"/>
    <property type="project" value="TreeGrafter"/>
</dbReference>
<protein>
    <recommendedName>
        <fullName evidence="8">L,D-TPase catalytic domain-containing protein</fullName>
    </recommendedName>
</protein>
<dbReference type="Proteomes" id="UP000270530">
    <property type="component" value="Chromosome"/>
</dbReference>
<evidence type="ECO:0000256" key="1">
    <source>
        <dbReference type="ARBA" id="ARBA00004752"/>
    </source>
</evidence>
<dbReference type="InterPro" id="IPR005490">
    <property type="entry name" value="LD_TPept_cat_dom"/>
</dbReference>
<keyword evidence="10" id="KW-1185">Reference proteome</keyword>
<dbReference type="AlphaFoldDB" id="A0A2Z6E3L6"/>
<dbReference type="UniPathway" id="UPA00219"/>
<dbReference type="InterPro" id="IPR016915">
    <property type="entry name" value="UCP029342"/>
</dbReference>
<gene>
    <name evidence="9" type="ORF">ALSL_1001</name>
</gene>
<dbReference type="GO" id="GO:0071972">
    <property type="term" value="F:peptidoglycan L,D-transpeptidase activity"/>
    <property type="evidence" value="ECO:0007669"/>
    <property type="project" value="TreeGrafter"/>
</dbReference>
<dbReference type="InterPro" id="IPR050979">
    <property type="entry name" value="LD-transpeptidase"/>
</dbReference>
<dbReference type="GO" id="GO:0071555">
    <property type="term" value="P:cell wall organization"/>
    <property type="evidence" value="ECO:0007669"/>
    <property type="project" value="UniProtKB-UniRule"/>
</dbReference>
<keyword evidence="6 7" id="KW-0961">Cell wall biogenesis/degradation</keyword>
<sequence>MATDRPKPRLAAGWVWLGWLLVVGLAVAAGVPEWGARKSSPLDTPPDKLKPGEWIWFDSPIQGPLAVIVSLTEQRAYVYRNGVLIAVSTISSGRPGYETPTGVFTILQKDRNHRSNKYQDAPMPYQQRLTWDGIALHAGGLPGYPESHGCVHLPTEFARRLFGITELGMTVVVSRAGSAPVSVVHPRAISPIDPQSGSVREAPPLAQDESFRWHPEDAPDGPVSLVMSLADRSLVVYRNGVEIGQSRIVVNRPQPGTHAYIVTQDDEQTTSPGEHRPRWITIGMPGSAEGAGQAVPTDMQGAVTVPEAFLDLLRPLLKPGVVLLVTDAPILPGSSGTPVEVLDAEPPPSP</sequence>
<dbReference type="PANTHER" id="PTHR30582">
    <property type="entry name" value="L,D-TRANSPEPTIDASE"/>
    <property type="match status" value="1"/>
</dbReference>
<dbReference type="SUPFAM" id="SSF141523">
    <property type="entry name" value="L,D-transpeptidase catalytic domain-like"/>
    <property type="match status" value="1"/>
</dbReference>
<evidence type="ECO:0000256" key="6">
    <source>
        <dbReference type="ARBA" id="ARBA00023316"/>
    </source>
</evidence>
<evidence type="ECO:0000313" key="9">
    <source>
        <dbReference type="EMBL" id="BBD79665.1"/>
    </source>
</evidence>
<dbReference type="InterPro" id="IPR038063">
    <property type="entry name" value="Transpep_catalytic_dom"/>
</dbReference>
<dbReference type="EMBL" id="AP018560">
    <property type="protein sequence ID" value="BBD79665.1"/>
    <property type="molecule type" value="Genomic_DNA"/>
</dbReference>
<dbReference type="NCBIfam" id="NF004785">
    <property type="entry name" value="PRK06132.1-2"/>
    <property type="match status" value="1"/>
</dbReference>
<accession>A0A2Z6E3L6</accession>
<dbReference type="GO" id="GO:0018104">
    <property type="term" value="P:peptidoglycan-protein cross-linking"/>
    <property type="evidence" value="ECO:0007669"/>
    <property type="project" value="TreeGrafter"/>
</dbReference>
<evidence type="ECO:0000256" key="7">
    <source>
        <dbReference type="PROSITE-ProRule" id="PRU01373"/>
    </source>
</evidence>
<organism evidence="9 10">
    <name type="scientific">Aerosticca soli</name>
    <dbReference type="NCBI Taxonomy" id="2010829"/>
    <lineage>
        <taxon>Bacteria</taxon>
        <taxon>Pseudomonadati</taxon>
        <taxon>Pseudomonadota</taxon>
        <taxon>Gammaproteobacteria</taxon>
        <taxon>Lysobacterales</taxon>
        <taxon>Rhodanobacteraceae</taxon>
        <taxon>Aerosticca</taxon>
    </lineage>
</organism>
<feature type="active site" description="Proton donor/acceptor" evidence="7">
    <location>
        <position position="137"/>
    </location>
</feature>
<feature type="domain" description="L,D-TPase catalytic" evidence="8">
    <location>
        <begin position="65"/>
        <end position="174"/>
    </location>
</feature>
<evidence type="ECO:0000256" key="4">
    <source>
        <dbReference type="ARBA" id="ARBA00022960"/>
    </source>
</evidence>
<keyword evidence="5 7" id="KW-0573">Peptidoglycan synthesis</keyword>
<keyword evidence="4 7" id="KW-0133">Cell shape</keyword>
<dbReference type="KEGG" id="rbd:ALSL_1001"/>
<dbReference type="GO" id="GO:0008360">
    <property type="term" value="P:regulation of cell shape"/>
    <property type="evidence" value="ECO:0007669"/>
    <property type="project" value="UniProtKB-UniRule"/>
</dbReference>
<keyword evidence="3" id="KW-0808">Transferase</keyword>
<evidence type="ECO:0000256" key="3">
    <source>
        <dbReference type="ARBA" id="ARBA00022679"/>
    </source>
</evidence>
<comment type="pathway">
    <text evidence="1 7">Cell wall biogenesis; peptidoglycan biosynthesis.</text>
</comment>
<dbReference type="Gene3D" id="2.40.440.10">
    <property type="entry name" value="L,D-transpeptidase catalytic domain-like"/>
    <property type="match status" value="1"/>
</dbReference>
<evidence type="ECO:0000313" key="10">
    <source>
        <dbReference type="Proteomes" id="UP000270530"/>
    </source>
</evidence>
<dbReference type="PANTHER" id="PTHR30582:SF2">
    <property type="entry name" value="L,D-TRANSPEPTIDASE YCIB-RELATED"/>
    <property type="match status" value="1"/>
</dbReference>
<reference evidence="10" key="2">
    <citation type="submission" date="2018-06" db="EMBL/GenBank/DDBJ databases">
        <title>Genome sequence of Rhodanobacteraceae bacterium strain Dysh456.</title>
        <authorList>
            <person name="Fukui M."/>
        </authorList>
    </citation>
    <scope>NUCLEOTIDE SEQUENCE [LARGE SCALE GENOMIC DNA]</scope>
    <source>
        <strain evidence="10">Dysh456</strain>
    </source>
</reference>
<name>A0A2Z6E3L6_9GAMM</name>
<reference evidence="10" key="1">
    <citation type="submission" date="2018-04" db="EMBL/GenBank/DDBJ databases">
        <authorList>
            <person name="Watanabe M."/>
            <person name="Kojima H."/>
        </authorList>
    </citation>
    <scope>NUCLEOTIDE SEQUENCE [LARGE SCALE GENOMIC DNA]</scope>
    <source>
        <strain evidence="10">Dysh456</strain>
    </source>
</reference>
<dbReference type="CDD" id="cd16913">
    <property type="entry name" value="YkuD_like"/>
    <property type="match status" value="1"/>
</dbReference>
<evidence type="ECO:0000256" key="5">
    <source>
        <dbReference type="ARBA" id="ARBA00022984"/>
    </source>
</evidence>
<evidence type="ECO:0000256" key="2">
    <source>
        <dbReference type="ARBA" id="ARBA00005992"/>
    </source>
</evidence>